<evidence type="ECO:0000313" key="3">
    <source>
        <dbReference type="Proteomes" id="UP000267469"/>
    </source>
</evidence>
<comment type="caution">
    <text evidence="2">The sequence shown here is derived from an EMBL/GenBank/DDBJ whole genome shotgun (WGS) entry which is preliminary data.</text>
</comment>
<protein>
    <submittedName>
        <fullName evidence="2">Uncharacterized protein</fullName>
    </submittedName>
</protein>
<gene>
    <name evidence="2" type="ORF">ED312_00135</name>
</gene>
<keyword evidence="3" id="KW-1185">Reference proteome</keyword>
<proteinExistence type="predicted"/>
<evidence type="ECO:0000256" key="1">
    <source>
        <dbReference type="SAM" id="Phobius"/>
    </source>
</evidence>
<name>A0A3N0F4J2_SINP1</name>
<dbReference type="EMBL" id="RJTM01000002">
    <property type="protein sequence ID" value="RNL95050.1"/>
    <property type="molecule type" value="Genomic_DNA"/>
</dbReference>
<dbReference type="Proteomes" id="UP000267469">
    <property type="component" value="Unassembled WGS sequence"/>
</dbReference>
<keyword evidence="1" id="KW-0812">Transmembrane</keyword>
<evidence type="ECO:0000313" key="2">
    <source>
        <dbReference type="EMBL" id="RNL95050.1"/>
    </source>
</evidence>
<dbReference type="AlphaFoldDB" id="A0A3N0F4J2"/>
<accession>A0A3N0F4J2</accession>
<organism evidence="2 3">
    <name type="scientific">Sinomicrobium pectinilyticum</name>
    <dbReference type="NCBI Taxonomy" id="1084421"/>
    <lineage>
        <taxon>Bacteria</taxon>
        <taxon>Pseudomonadati</taxon>
        <taxon>Bacteroidota</taxon>
        <taxon>Flavobacteriia</taxon>
        <taxon>Flavobacteriales</taxon>
        <taxon>Flavobacteriaceae</taxon>
        <taxon>Sinomicrobium</taxon>
    </lineage>
</organism>
<feature type="transmembrane region" description="Helical" evidence="1">
    <location>
        <begin position="97"/>
        <end position="117"/>
    </location>
</feature>
<sequence length="119" mass="13716">MHANLFFWISHKYKHIFASPRPETRRSPYPYFRVRLQAFGDGQKLKSHLNPLRAGKKVTGSSLNPHPGNICPVLPCKTSCIPPEINPLSIIFTVRNCLSFILWFFYASFSAIFQVFFDP</sequence>
<reference evidence="2 3" key="1">
    <citation type="submission" date="2018-10" db="EMBL/GenBank/DDBJ databases">
        <title>Sinomicrobium pectinilyticum sp. nov., a pectinase-producing bacterium isolated from alkaline and saline soil, and emended description of the genus Sinomicrobium.</title>
        <authorList>
            <person name="Cheng B."/>
            <person name="Li C."/>
            <person name="Lai Q."/>
            <person name="Du M."/>
            <person name="Shao Z."/>
            <person name="Xu P."/>
            <person name="Yang C."/>
        </authorList>
    </citation>
    <scope>NUCLEOTIDE SEQUENCE [LARGE SCALE GENOMIC DNA]</scope>
    <source>
        <strain evidence="2 3">5DNS001</strain>
    </source>
</reference>
<keyword evidence="1" id="KW-1133">Transmembrane helix</keyword>
<keyword evidence="1" id="KW-0472">Membrane</keyword>